<dbReference type="Proteomes" id="UP000321513">
    <property type="component" value="Unassembled WGS sequence"/>
</dbReference>
<accession>A0A512BJN7</accession>
<dbReference type="AlphaFoldDB" id="A0A512BJN7"/>
<keyword evidence="2" id="KW-1185">Reference proteome</keyword>
<evidence type="ECO:0000313" key="1">
    <source>
        <dbReference type="EMBL" id="GEO12179.1"/>
    </source>
</evidence>
<sequence length="121" mass="13689">MTGCEKNVEEKVFFSGKYSGTFERTTGAGSKVSSNVSITFNDANYSGTSDRMKFPAICNGTYSTKNNEIHFTNSCMWTADFDWSLILNNDYTYKSSGDSLEIKREYAGQMTDLYKLKKEQN</sequence>
<evidence type="ECO:0000313" key="2">
    <source>
        <dbReference type="Proteomes" id="UP000321513"/>
    </source>
</evidence>
<name>A0A512BJN7_9BACT</name>
<comment type="caution">
    <text evidence="1">The sequence shown here is derived from an EMBL/GenBank/DDBJ whole genome shotgun (WGS) entry which is preliminary data.</text>
</comment>
<evidence type="ECO:0008006" key="3">
    <source>
        <dbReference type="Google" id="ProtNLM"/>
    </source>
</evidence>
<proteinExistence type="predicted"/>
<protein>
    <recommendedName>
        <fullName evidence="3">Lipocalin-like domain-containing protein</fullName>
    </recommendedName>
</protein>
<dbReference type="EMBL" id="BJYT01000044">
    <property type="protein sequence ID" value="GEO12179.1"/>
    <property type="molecule type" value="Genomic_DNA"/>
</dbReference>
<gene>
    <name evidence="1" type="ORF">SAE01_46750</name>
</gene>
<reference evidence="1 2" key="1">
    <citation type="submission" date="2019-07" db="EMBL/GenBank/DDBJ databases">
        <title>Whole genome shotgun sequence of Segetibacter aerophilus NBRC 106135.</title>
        <authorList>
            <person name="Hosoyama A."/>
            <person name="Uohara A."/>
            <person name="Ohji S."/>
            <person name="Ichikawa N."/>
        </authorList>
    </citation>
    <scope>NUCLEOTIDE SEQUENCE [LARGE SCALE GENOMIC DNA]</scope>
    <source>
        <strain evidence="1 2">NBRC 106135</strain>
    </source>
</reference>
<organism evidence="1 2">
    <name type="scientific">Segetibacter aerophilus</name>
    <dbReference type="NCBI Taxonomy" id="670293"/>
    <lineage>
        <taxon>Bacteria</taxon>
        <taxon>Pseudomonadati</taxon>
        <taxon>Bacteroidota</taxon>
        <taxon>Chitinophagia</taxon>
        <taxon>Chitinophagales</taxon>
        <taxon>Chitinophagaceae</taxon>
        <taxon>Segetibacter</taxon>
    </lineage>
</organism>